<keyword evidence="2" id="KW-1185">Reference proteome</keyword>
<comment type="caution">
    <text evidence="1">The sequence shown here is derived from an EMBL/GenBank/DDBJ whole genome shotgun (WGS) entry which is preliminary data.</text>
</comment>
<protein>
    <submittedName>
        <fullName evidence="1">Uncharacterized protein</fullName>
    </submittedName>
</protein>
<dbReference type="Proteomes" id="UP001241377">
    <property type="component" value="Unassembled WGS sequence"/>
</dbReference>
<name>A0ACC2UZ09_9TREE</name>
<reference evidence="1" key="1">
    <citation type="submission" date="2023-04" db="EMBL/GenBank/DDBJ databases">
        <title>Draft Genome sequencing of Naganishia species isolated from polar environments using Oxford Nanopore Technology.</title>
        <authorList>
            <person name="Leo P."/>
            <person name="Venkateswaran K."/>
        </authorList>
    </citation>
    <scope>NUCLEOTIDE SEQUENCE</scope>
    <source>
        <strain evidence="1">MNA-CCFEE 5261</strain>
    </source>
</reference>
<dbReference type="EMBL" id="JASBWR010000147">
    <property type="protein sequence ID" value="KAJ9091592.1"/>
    <property type="molecule type" value="Genomic_DNA"/>
</dbReference>
<evidence type="ECO:0000313" key="2">
    <source>
        <dbReference type="Proteomes" id="UP001241377"/>
    </source>
</evidence>
<accession>A0ACC2UZ09</accession>
<proteinExistence type="predicted"/>
<sequence length="137" mass="15550">MSTFSDPVNPLPGLPLIHSYSYHSALPLEDVMMERDDGQTVKETWIMGIDEAGRGRPMVYAAAYCPKSFQGELEELGFDDSKALSPETRDRLWDISKHMLKRVPFNLNRQAEEATISLIRDTLQRGVNITDVRPARK</sequence>
<gene>
    <name evidence="1" type="ORF">QFC19_009048</name>
</gene>
<evidence type="ECO:0000313" key="1">
    <source>
        <dbReference type="EMBL" id="KAJ9091592.1"/>
    </source>
</evidence>
<organism evidence="1 2">
    <name type="scientific">Naganishia cerealis</name>
    <dbReference type="NCBI Taxonomy" id="610337"/>
    <lineage>
        <taxon>Eukaryota</taxon>
        <taxon>Fungi</taxon>
        <taxon>Dikarya</taxon>
        <taxon>Basidiomycota</taxon>
        <taxon>Agaricomycotina</taxon>
        <taxon>Tremellomycetes</taxon>
        <taxon>Filobasidiales</taxon>
        <taxon>Filobasidiaceae</taxon>
        <taxon>Naganishia</taxon>
    </lineage>
</organism>